<dbReference type="EMBL" id="BDGX01000030">
    <property type="protein sequence ID" value="GAV51116.1"/>
    <property type="molecule type" value="Genomic_DNA"/>
</dbReference>
<comment type="caution">
    <text evidence="1">The sequence shown here is derived from an EMBL/GenBank/DDBJ whole genome shotgun (WGS) entry which is preliminary data.</text>
</comment>
<dbReference type="OrthoDB" id="4039380at2759"/>
<evidence type="ECO:0000313" key="1">
    <source>
        <dbReference type="EMBL" id="GAV51116.1"/>
    </source>
</evidence>
<organism evidence="1 2">
    <name type="scientific">Zygosaccharomyces rouxii</name>
    <dbReference type="NCBI Taxonomy" id="4956"/>
    <lineage>
        <taxon>Eukaryota</taxon>
        <taxon>Fungi</taxon>
        <taxon>Dikarya</taxon>
        <taxon>Ascomycota</taxon>
        <taxon>Saccharomycotina</taxon>
        <taxon>Saccharomycetes</taxon>
        <taxon>Saccharomycetales</taxon>
        <taxon>Saccharomycetaceae</taxon>
        <taxon>Zygosaccharomyces</taxon>
    </lineage>
</organism>
<proteinExistence type="predicted"/>
<dbReference type="AlphaFoldDB" id="A0A1Q3A5V3"/>
<name>A0A1Q3A5V3_ZYGRO</name>
<gene>
    <name evidence="1" type="ORF">ZYGR_0AD02990</name>
</gene>
<reference evidence="1 2" key="1">
    <citation type="submission" date="2016-08" db="EMBL/GenBank/DDBJ databases">
        <title>Draft genome sequence of allopolyploid Zygosaccharomyces rouxii.</title>
        <authorList>
            <person name="Watanabe J."/>
            <person name="Uehara K."/>
            <person name="Mogi Y."/>
            <person name="Tsukioka Y."/>
        </authorList>
    </citation>
    <scope>NUCLEOTIDE SEQUENCE [LARGE SCALE GENOMIC DNA]</scope>
    <source>
        <strain evidence="1 2">NBRC 110957</strain>
    </source>
</reference>
<sequence>MITHVSEWIFELIPSEPSGSTRVQKRHILFPAIVANQFISGSPEYIPILHDGINDELDDDAAEPLNSKGAYTT</sequence>
<dbReference type="Proteomes" id="UP000187013">
    <property type="component" value="Unassembled WGS sequence"/>
</dbReference>
<protein>
    <submittedName>
        <fullName evidence="1">Uncharacterized protein</fullName>
    </submittedName>
</protein>
<evidence type="ECO:0000313" key="2">
    <source>
        <dbReference type="Proteomes" id="UP000187013"/>
    </source>
</evidence>
<accession>A0A1Q3A5V3</accession>